<keyword evidence="3" id="KW-1185">Reference proteome</keyword>
<name>A0ABS8USM1_DATST</name>
<evidence type="ECO:0000313" key="3">
    <source>
        <dbReference type="Proteomes" id="UP000823775"/>
    </source>
</evidence>
<protein>
    <submittedName>
        <fullName evidence="2">Uncharacterized protein</fullName>
    </submittedName>
</protein>
<feature type="compositionally biased region" description="Polar residues" evidence="1">
    <location>
        <begin position="46"/>
        <end position="70"/>
    </location>
</feature>
<gene>
    <name evidence="2" type="ORF">HAX54_020198</name>
</gene>
<dbReference type="Proteomes" id="UP000823775">
    <property type="component" value="Unassembled WGS sequence"/>
</dbReference>
<accession>A0ABS8USM1</accession>
<proteinExistence type="predicted"/>
<feature type="region of interest" description="Disordered" evidence="1">
    <location>
        <begin position="1"/>
        <end position="104"/>
    </location>
</feature>
<sequence>MDLFLGEQPTEATAPTTLPLAAYPVGKHPHEDTGRHKSLKDLEDLMTSSTLERSQMDTSKVRTNVSTPNLQGVVEIEGTAPHMTTPLPATQLPDLEQTIDPAPT</sequence>
<evidence type="ECO:0000313" key="2">
    <source>
        <dbReference type="EMBL" id="MCD9561198.1"/>
    </source>
</evidence>
<dbReference type="EMBL" id="JACEIK010002442">
    <property type="protein sequence ID" value="MCD9561198.1"/>
    <property type="molecule type" value="Genomic_DNA"/>
</dbReference>
<feature type="compositionally biased region" description="Basic and acidic residues" evidence="1">
    <location>
        <begin position="28"/>
        <end position="43"/>
    </location>
</feature>
<feature type="compositionally biased region" description="Low complexity" evidence="1">
    <location>
        <begin position="9"/>
        <end position="24"/>
    </location>
</feature>
<organism evidence="2 3">
    <name type="scientific">Datura stramonium</name>
    <name type="common">Jimsonweed</name>
    <name type="synonym">Common thornapple</name>
    <dbReference type="NCBI Taxonomy" id="4076"/>
    <lineage>
        <taxon>Eukaryota</taxon>
        <taxon>Viridiplantae</taxon>
        <taxon>Streptophyta</taxon>
        <taxon>Embryophyta</taxon>
        <taxon>Tracheophyta</taxon>
        <taxon>Spermatophyta</taxon>
        <taxon>Magnoliopsida</taxon>
        <taxon>eudicotyledons</taxon>
        <taxon>Gunneridae</taxon>
        <taxon>Pentapetalae</taxon>
        <taxon>asterids</taxon>
        <taxon>lamiids</taxon>
        <taxon>Solanales</taxon>
        <taxon>Solanaceae</taxon>
        <taxon>Solanoideae</taxon>
        <taxon>Datureae</taxon>
        <taxon>Datura</taxon>
    </lineage>
</organism>
<evidence type="ECO:0000256" key="1">
    <source>
        <dbReference type="SAM" id="MobiDB-lite"/>
    </source>
</evidence>
<reference evidence="2 3" key="1">
    <citation type="journal article" date="2021" name="BMC Genomics">
        <title>Datura genome reveals duplications of psychoactive alkaloid biosynthetic genes and high mutation rate following tissue culture.</title>
        <authorList>
            <person name="Rajewski A."/>
            <person name="Carter-House D."/>
            <person name="Stajich J."/>
            <person name="Litt A."/>
        </authorList>
    </citation>
    <scope>NUCLEOTIDE SEQUENCE [LARGE SCALE GENOMIC DNA]</scope>
    <source>
        <strain evidence="2">AR-01</strain>
    </source>
</reference>
<comment type="caution">
    <text evidence="2">The sequence shown here is derived from an EMBL/GenBank/DDBJ whole genome shotgun (WGS) entry which is preliminary data.</text>
</comment>